<accession>A0A1H7UZA5</accession>
<feature type="compositionally biased region" description="Low complexity" evidence="1">
    <location>
        <begin position="30"/>
        <end position="39"/>
    </location>
</feature>
<dbReference type="EMBL" id="FOBB01000003">
    <property type="protein sequence ID" value="SEM02291.1"/>
    <property type="molecule type" value="Genomic_DNA"/>
</dbReference>
<protein>
    <submittedName>
        <fullName evidence="2">Uncharacterized protein</fullName>
    </submittedName>
</protein>
<feature type="region of interest" description="Disordered" evidence="1">
    <location>
        <begin position="1"/>
        <end position="50"/>
    </location>
</feature>
<name>A0A1H7UZA5_9BACT</name>
<evidence type="ECO:0000313" key="3">
    <source>
        <dbReference type="Proteomes" id="UP000198984"/>
    </source>
</evidence>
<gene>
    <name evidence="2" type="ORF">SAMN04488505_103160</name>
</gene>
<proteinExistence type="predicted"/>
<keyword evidence="3" id="KW-1185">Reference proteome</keyword>
<evidence type="ECO:0000313" key="2">
    <source>
        <dbReference type="EMBL" id="SEM02291.1"/>
    </source>
</evidence>
<reference evidence="2 3" key="1">
    <citation type="submission" date="2016-10" db="EMBL/GenBank/DDBJ databases">
        <authorList>
            <person name="de Groot N.N."/>
        </authorList>
    </citation>
    <scope>NUCLEOTIDE SEQUENCE [LARGE SCALE GENOMIC DNA]</scope>
    <source>
        <strain evidence="2 3">DSM 21039</strain>
    </source>
</reference>
<dbReference type="AlphaFoldDB" id="A0A1H7UZA5"/>
<dbReference type="RefSeq" id="WP_156093017.1">
    <property type="nucleotide sequence ID" value="NZ_FOBB01000003.1"/>
</dbReference>
<dbReference type="STRING" id="573321.SAMN04488505_103160"/>
<sequence>MSLLNNNNKKGKKDKKQTPNAIPGATNFMKPNKAAGNAKKPMRTGGTRGS</sequence>
<dbReference type="Proteomes" id="UP000198984">
    <property type="component" value="Unassembled WGS sequence"/>
</dbReference>
<organism evidence="2 3">
    <name type="scientific">Chitinophaga rupis</name>
    <dbReference type="NCBI Taxonomy" id="573321"/>
    <lineage>
        <taxon>Bacteria</taxon>
        <taxon>Pseudomonadati</taxon>
        <taxon>Bacteroidota</taxon>
        <taxon>Chitinophagia</taxon>
        <taxon>Chitinophagales</taxon>
        <taxon>Chitinophagaceae</taxon>
        <taxon>Chitinophaga</taxon>
    </lineage>
</organism>
<evidence type="ECO:0000256" key="1">
    <source>
        <dbReference type="SAM" id="MobiDB-lite"/>
    </source>
</evidence>